<keyword evidence="3" id="KW-1185">Reference proteome</keyword>
<dbReference type="SUPFAM" id="SSF55073">
    <property type="entry name" value="Nucleotide cyclase"/>
    <property type="match status" value="1"/>
</dbReference>
<dbReference type="Pfam" id="PF25872">
    <property type="entry name" value="HTH_77"/>
    <property type="match status" value="1"/>
</dbReference>
<dbReference type="RefSeq" id="WP_203897281.1">
    <property type="nucleotide sequence ID" value="NZ_BOPF01000002.1"/>
</dbReference>
<evidence type="ECO:0000259" key="1">
    <source>
        <dbReference type="PROSITE" id="PS50887"/>
    </source>
</evidence>
<dbReference type="InterPro" id="IPR011990">
    <property type="entry name" value="TPR-like_helical_dom_sf"/>
</dbReference>
<evidence type="ECO:0000313" key="3">
    <source>
        <dbReference type="Proteomes" id="UP000619260"/>
    </source>
</evidence>
<accession>A0A8J3YGS2</accession>
<dbReference type="NCBIfam" id="TIGR00254">
    <property type="entry name" value="GGDEF"/>
    <property type="match status" value="1"/>
</dbReference>
<dbReference type="Pfam" id="PF00990">
    <property type="entry name" value="GGDEF"/>
    <property type="match status" value="1"/>
</dbReference>
<dbReference type="PANTHER" id="PTHR47691:SF3">
    <property type="entry name" value="HTH-TYPE TRANSCRIPTIONAL REGULATOR RV0890C-RELATED"/>
    <property type="match status" value="1"/>
</dbReference>
<comment type="caution">
    <text evidence="2">The sequence shown here is derived from an EMBL/GenBank/DDBJ whole genome shotgun (WGS) entry which is preliminary data.</text>
</comment>
<dbReference type="SMART" id="SM00267">
    <property type="entry name" value="GGDEF"/>
    <property type="match status" value="1"/>
</dbReference>
<organism evidence="2 3">
    <name type="scientific">Virgisporangium aliadipatigenens</name>
    <dbReference type="NCBI Taxonomy" id="741659"/>
    <lineage>
        <taxon>Bacteria</taxon>
        <taxon>Bacillati</taxon>
        <taxon>Actinomycetota</taxon>
        <taxon>Actinomycetes</taxon>
        <taxon>Micromonosporales</taxon>
        <taxon>Micromonosporaceae</taxon>
        <taxon>Virgisporangium</taxon>
    </lineage>
</organism>
<dbReference type="SUPFAM" id="SSF48452">
    <property type="entry name" value="TPR-like"/>
    <property type="match status" value="1"/>
</dbReference>
<dbReference type="Gene3D" id="1.25.40.10">
    <property type="entry name" value="Tetratricopeptide repeat domain"/>
    <property type="match status" value="1"/>
</dbReference>
<dbReference type="GO" id="GO:0016887">
    <property type="term" value="F:ATP hydrolysis activity"/>
    <property type="evidence" value="ECO:0007669"/>
    <property type="project" value="InterPro"/>
</dbReference>
<dbReference type="CDD" id="cd01949">
    <property type="entry name" value="GGDEF"/>
    <property type="match status" value="1"/>
</dbReference>
<dbReference type="InterPro" id="IPR058852">
    <property type="entry name" value="HTH_77"/>
</dbReference>
<feature type="domain" description="GGDEF" evidence="1">
    <location>
        <begin position="66"/>
        <end position="198"/>
    </location>
</feature>
<dbReference type="InterPro" id="IPR049945">
    <property type="entry name" value="AAA_22"/>
</dbReference>
<dbReference type="InterPro" id="IPR043128">
    <property type="entry name" value="Rev_trsase/Diguanyl_cyclase"/>
</dbReference>
<dbReference type="Pfam" id="PF13401">
    <property type="entry name" value="AAA_22"/>
    <property type="match status" value="1"/>
</dbReference>
<dbReference type="Proteomes" id="UP000619260">
    <property type="component" value="Unassembled WGS sequence"/>
</dbReference>
<gene>
    <name evidence="2" type="ORF">Val02_06110</name>
</gene>
<evidence type="ECO:0000313" key="2">
    <source>
        <dbReference type="EMBL" id="GIJ43725.1"/>
    </source>
</evidence>
<dbReference type="InterPro" id="IPR027417">
    <property type="entry name" value="P-loop_NTPase"/>
</dbReference>
<sequence>MTARLPLVPRSPQIRRTAAEWRDMSGDQQDAASGQLITDSLTGAYSRALLAPRLAEELSRASRSSAGCALFLFDVDYFKSINDAYGHPRGDEVLRQLADRIRDLVRGYDVLFRYGGDEFVLLLPDTGKADAVRVAMRMVNGVKSTPFEGQPPLSVSVSLGVASFPDDALDADGLLATADRRNYLAKHRGRACAVADDVDSDARPTSSRMLERDLQLASVREYLTRLVIGDSGVLFVAGERGAGYTRFFEEVVRSGRLRGLQVIEAEDPDEVAVAGDQPALVVLDGEPDERIAAAVRRLSVAGVPAVGVVCRQPTGRRPDAVLDLPVHDTVELFAWSTAAIRVWLRTTLQGEPSAVLVDWLAARTNGLPARVARELERLTERGALIRDGDGWSVAAAVLHRGGRRRRTLPAPMTELLGRQHETAQVAQLMAERRLVTLVGPGGIGKTRLSLAVAAAVEASFDDGVVFVGLEAARTEDEVLMMTARALGVEETPAEPLRDSVVEHLIDRALLLVLDNFEQAHAAVDLLGDLLASAPLVKMLVSSRERLGLYGEHPYPVPPLSLPDPGTLRPTVAGAALAVAGSPALALFRARARAVAYDFAITADNLVTVVELCRRLDGLPLAIELAAAHSDVVTPEQMLEDLANRLDLPGAAPRGMPSRQRTLSGTIDWSFSLLDGVEQQLFVRLGAFHGGARLDAVAALAPDVEDLPKRLERLVDKSLVRVEPDEPEESRYTLLSTVHTYVAARLAEQDVDGAIRWAYAVHYTDLAERAGPELTGPRQAFWMGRLEREYHNLRAASDHLLTVPGGAAYAARLAVGLWRFWRNTGRLRQGREWLERLLSAPVALDDSPRARVLHAAAVLAAAQDDHTAAHDLAAHSLAYADAAGDRYAMAQAGNALGIAAMTAGDLERAREHFCDSLNVWQELDDRVGLAMAHGNLTMVALRLGLLDVARHHATHCLRLERAQGNLRGIMLGLLCLGEIEFSQEDTTTASACFEEARTLARGVGDVFGEAMALHQLGLVAHRSGDRAAAVRQVMAALVLRRDADDRGDLAESLETLADLVGVPQYAPRVAARLIGAAQALRDRYALPPGDATVLTRLGRLLAAEDLDAAVATGRAAPLDTIVDEALDALR</sequence>
<dbReference type="Pfam" id="PF13424">
    <property type="entry name" value="TPR_12"/>
    <property type="match status" value="1"/>
</dbReference>
<dbReference type="EMBL" id="BOPF01000002">
    <property type="protein sequence ID" value="GIJ43725.1"/>
    <property type="molecule type" value="Genomic_DNA"/>
</dbReference>
<dbReference type="PANTHER" id="PTHR47691">
    <property type="entry name" value="REGULATOR-RELATED"/>
    <property type="match status" value="1"/>
</dbReference>
<dbReference type="FunFam" id="3.30.70.270:FF:000001">
    <property type="entry name" value="Diguanylate cyclase domain protein"/>
    <property type="match status" value="1"/>
</dbReference>
<dbReference type="PROSITE" id="PS50887">
    <property type="entry name" value="GGDEF"/>
    <property type="match status" value="1"/>
</dbReference>
<dbReference type="Gene3D" id="3.30.70.270">
    <property type="match status" value="1"/>
</dbReference>
<proteinExistence type="predicted"/>
<dbReference type="InterPro" id="IPR000160">
    <property type="entry name" value="GGDEF_dom"/>
</dbReference>
<dbReference type="InterPro" id="IPR029787">
    <property type="entry name" value="Nucleotide_cyclase"/>
</dbReference>
<dbReference type="PRINTS" id="PR00364">
    <property type="entry name" value="DISEASERSIST"/>
</dbReference>
<name>A0A8J3YGS2_9ACTN</name>
<reference evidence="2" key="1">
    <citation type="submission" date="2021-01" db="EMBL/GenBank/DDBJ databases">
        <title>Whole genome shotgun sequence of Virgisporangium aliadipatigenens NBRC 105644.</title>
        <authorList>
            <person name="Komaki H."/>
            <person name="Tamura T."/>
        </authorList>
    </citation>
    <scope>NUCLEOTIDE SEQUENCE</scope>
    <source>
        <strain evidence="2">NBRC 105644</strain>
    </source>
</reference>
<dbReference type="SUPFAM" id="SSF52540">
    <property type="entry name" value="P-loop containing nucleoside triphosphate hydrolases"/>
    <property type="match status" value="1"/>
</dbReference>
<dbReference type="Gene3D" id="3.40.50.300">
    <property type="entry name" value="P-loop containing nucleotide triphosphate hydrolases"/>
    <property type="match status" value="1"/>
</dbReference>
<dbReference type="AlphaFoldDB" id="A0A8J3YGS2"/>
<protein>
    <recommendedName>
        <fullName evidence="1">GGDEF domain-containing protein</fullName>
    </recommendedName>
</protein>